<evidence type="ECO:0000256" key="3">
    <source>
        <dbReference type="SAM" id="MobiDB-lite"/>
    </source>
</evidence>
<dbReference type="RefSeq" id="WP_184585147.1">
    <property type="nucleotide sequence ID" value="NZ_JACHJT010000002.1"/>
</dbReference>
<name>A0A7W7W644_9ACTN</name>
<keyword evidence="4" id="KW-0812">Transmembrane</keyword>
<organism evidence="5 6">
    <name type="scientific">Lipingzhangella halophila</name>
    <dbReference type="NCBI Taxonomy" id="1783352"/>
    <lineage>
        <taxon>Bacteria</taxon>
        <taxon>Bacillati</taxon>
        <taxon>Actinomycetota</taxon>
        <taxon>Actinomycetes</taxon>
        <taxon>Streptosporangiales</taxon>
        <taxon>Nocardiopsidaceae</taxon>
        <taxon>Lipingzhangella</taxon>
    </lineage>
</organism>
<keyword evidence="2" id="KW-0804">Transcription</keyword>
<sequence>MTSHVDAETLALSAEGLLDEAEESSVQGHLAGCEQCNEQLTALADVSRLLGAAPVPELPADAATRIEEAVRAEAEKRDTAPGTDTEPSPPPGGDGVVPFKRRPGRWLPYLVGAAAAVFVIGGAGAVLHSTLTSEDGASRANPEVSGQGPPDAALSYQPVVLESGTEYTEGDLDQQGTEVLDTVPSDARPGGPEDDAEGTGDSSEGSTTPEMPDDVSTCAHELGEVNDEALPALVDIATFRPTDGGAAEDAWVLYYGSDPAGEYEVMIVSPSCAAGDPGDSVLARTTVPAP</sequence>
<proteinExistence type="predicted"/>
<feature type="region of interest" description="Disordered" evidence="3">
    <location>
        <begin position="181"/>
        <end position="216"/>
    </location>
</feature>
<reference evidence="5 6" key="1">
    <citation type="submission" date="2020-08" db="EMBL/GenBank/DDBJ databases">
        <title>Sequencing the genomes of 1000 actinobacteria strains.</title>
        <authorList>
            <person name="Klenk H.-P."/>
        </authorList>
    </citation>
    <scope>NUCLEOTIDE SEQUENCE [LARGE SCALE GENOMIC DNA]</scope>
    <source>
        <strain evidence="5 6">DSM 102030</strain>
    </source>
</reference>
<protein>
    <submittedName>
        <fullName evidence="5">Uncharacterized protein</fullName>
    </submittedName>
</protein>
<dbReference type="Proteomes" id="UP000523007">
    <property type="component" value="Unassembled WGS sequence"/>
</dbReference>
<keyword evidence="4" id="KW-1133">Transmembrane helix</keyword>
<evidence type="ECO:0000256" key="2">
    <source>
        <dbReference type="ARBA" id="ARBA00023163"/>
    </source>
</evidence>
<dbReference type="Gene3D" id="1.10.10.1320">
    <property type="entry name" value="Anti-sigma factor, zinc-finger domain"/>
    <property type="match status" value="1"/>
</dbReference>
<keyword evidence="6" id="KW-1185">Reference proteome</keyword>
<keyword evidence="1" id="KW-0805">Transcription regulation</keyword>
<evidence type="ECO:0000256" key="4">
    <source>
        <dbReference type="SAM" id="Phobius"/>
    </source>
</evidence>
<feature type="compositionally biased region" description="Polar residues" evidence="3">
    <location>
        <begin position="200"/>
        <end position="209"/>
    </location>
</feature>
<dbReference type="AlphaFoldDB" id="A0A7W7W644"/>
<gene>
    <name evidence="5" type="ORF">F4561_006307</name>
</gene>
<feature type="region of interest" description="Disordered" evidence="3">
    <location>
        <begin position="134"/>
        <end position="154"/>
    </location>
</feature>
<evidence type="ECO:0000313" key="5">
    <source>
        <dbReference type="EMBL" id="MBB4935413.1"/>
    </source>
</evidence>
<feature type="region of interest" description="Disordered" evidence="3">
    <location>
        <begin position="71"/>
        <end position="99"/>
    </location>
</feature>
<dbReference type="EMBL" id="JACHJT010000002">
    <property type="protein sequence ID" value="MBB4935413.1"/>
    <property type="molecule type" value="Genomic_DNA"/>
</dbReference>
<feature type="transmembrane region" description="Helical" evidence="4">
    <location>
        <begin position="106"/>
        <end position="127"/>
    </location>
</feature>
<comment type="caution">
    <text evidence="5">The sequence shown here is derived from an EMBL/GenBank/DDBJ whole genome shotgun (WGS) entry which is preliminary data.</text>
</comment>
<evidence type="ECO:0000313" key="6">
    <source>
        <dbReference type="Proteomes" id="UP000523007"/>
    </source>
</evidence>
<dbReference type="InterPro" id="IPR041916">
    <property type="entry name" value="Anti_sigma_zinc_sf"/>
</dbReference>
<evidence type="ECO:0000256" key="1">
    <source>
        <dbReference type="ARBA" id="ARBA00023015"/>
    </source>
</evidence>
<accession>A0A7W7W644</accession>
<keyword evidence="4" id="KW-0472">Membrane</keyword>